<proteinExistence type="predicted"/>
<dbReference type="Gene3D" id="1.10.10.10">
    <property type="entry name" value="Winged helix-like DNA-binding domain superfamily/Winged helix DNA-binding domain"/>
    <property type="match status" value="1"/>
</dbReference>
<dbReference type="Pfam" id="PF00196">
    <property type="entry name" value="GerE"/>
    <property type="match status" value="1"/>
</dbReference>
<evidence type="ECO:0000256" key="2">
    <source>
        <dbReference type="ARBA" id="ARBA00023125"/>
    </source>
</evidence>
<dbReference type="Pfam" id="PF00903">
    <property type="entry name" value="Glyoxalase"/>
    <property type="match status" value="1"/>
</dbReference>
<keyword evidence="2" id="KW-0238">DNA-binding</keyword>
<keyword evidence="3" id="KW-0804">Transcription</keyword>
<feature type="domain" description="VOC" evidence="5">
    <location>
        <begin position="93"/>
        <end position="205"/>
    </location>
</feature>
<evidence type="ECO:0000256" key="3">
    <source>
        <dbReference type="ARBA" id="ARBA00023163"/>
    </source>
</evidence>
<dbReference type="InterPro" id="IPR036388">
    <property type="entry name" value="WH-like_DNA-bd_sf"/>
</dbReference>
<name>A0ABN1KH93_9BURK</name>
<dbReference type="PROSITE" id="PS51819">
    <property type="entry name" value="VOC"/>
    <property type="match status" value="1"/>
</dbReference>
<dbReference type="InterPro" id="IPR016032">
    <property type="entry name" value="Sig_transdc_resp-reg_C-effctor"/>
</dbReference>
<evidence type="ECO:0000313" key="6">
    <source>
        <dbReference type="EMBL" id="GAA0766799.1"/>
    </source>
</evidence>
<dbReference type="Gene3D" id="3.10.180.10">
    <property type="entry name" value="2,3-Dihydroxybiphenyl 1,2-Dioxygenase, domain 1"/>
    <property type="match status" value="1"/>
</dbReference>
<dbReference type="InterPro" id="IPR000792">
    <property type="entry name" value="Tscrpt_reg_LuxR_C"/>
</dbReference>
<dbReference type="Proteomes" id="UP001500279">
    <property type="component" value="Unassembled WGS sequence"/>
</dbReference>
<dbReference type="SUPFAM" id="SSF46894">
    <property type="entry name" value="C-terminal effector domain of the bipartite response regulators"/>
    <property type="match status" value="1"/>
</dbReference>
<dbReference type="SUPFAM" id="SSF54593">
    <property type="entry name" value="Glyoxalase/Bleomycin resistance protein/Dihydroxybiphenyl dioxygenase"/>
    <property type="match status" value="1"/>
</dbReference>
<evidence type="ECO:0000259" key="5">
    <source>
        <dbReference type="PROSITE" id="PS51819"/>
    </source>
</evidence>
<organism evidence="6 7">
    <name type="scientific">Ideonella azotifigens</name>
    <dbReference type="NCBI Taxonomy" id="513160"/>
    <lineage>
        <taxon>Bacteria</taxon>
        <taxon>Pseudomonadati</taxon>
        <taxon>Pseudomonadota</taxon>
        <taxon>Betaproteobacteria</taxon>
        <taxon>Burkholderiales</taxon>
        <taxon>Sphaerotilaceae</taxon>
        <taxon>Ideonella</taxon>
    </lineage>
</organism>
<dbReference type="SMART" id="SM00421">
    <property type="entry name" value="HTH_LUXR"/>
    <property type="match status" value="1"/>
</dbReference>
<evidence type="ECO:0008006" key="8">
    <source>
        <dbReference type="Google" id="ProtNLM"/>
    </source>
</evidence>
<keyword evidence="7" id="KW-1185">Reference proteome</keyword>
<feature type="domain" description="HTH luxR-type" evidence="4">
    <location>
        <begin position="9"/>
        <end position="74"/>
    </location>
</feature>
<gene>
    <name evidence="6" type="ORF">GCM10009107_55180</name>
</gene>
<sequence length="207" mass="22974">MPSPRERGRPAHPDVLTPGEWRVVEAVRHGLRNREIAARQGVTLDAVKYHVANALHKLGLASRTELRRWDGIRRDTLLHAKETFMQADIHLGALGQIARTVKDIAAARAWYGDVLGLAHLYSFGNLAFFDCGGVRLFLSEGEGTVSESILYFRVDDIRAAQAALGARGVQFTHAPHMIHRHENGSEEWMGFFSDNEGRPLAIMSTVG</sequence>
<reference evidence="6 7" key="1">
    <citation type="journal article" date="2019" name="Int. J. Syst. Evol. Microbiol.">
        <title>The Global Catalogue of Microorganisms (GCM) 10K type strain sequencing project: providing services to taxonomists for standard genome sequencing and annotation.</title>
        <authorList>
            <consortium name="The Broad Institute Genomics Platform"/>
            <consortium name="The Broad Institute Genome Sequencing Center for Infectious Disease"/>
            <person name="Wu L."/>
            <person name="Ma J."/>
        </authorList>
    </citation>
    <scope>NUCLEOTIDE SEQUENCE [LARGE SCALE GENOMIC DNA]</scope>
    <source>
        <strain evidence="6 7">JCM 15503</strain>
    </source>
</reference>
<dbReference type="PANTHER" id="PTHR44688">
    <property type="entry name" value="DNA-BINDING TRANSCRIPTIONAL ACTIVATOR DEVR_DOSR"/>
    <property type="match status" value="1"/>
</dbReference>
<dbReference type="CDD" id="cd06170">
    <property type="entry name" value="LuxR_C_like"/>
    <property type="match status" value="1"/>
</dbReference>
<protein>
    <recommendedName>
        <fullName evidence="8">VOC domain-containing protein</fullName>
    </recommendedName>
</protein>
<evidence type="ECO:0000259" key="4">
    <source>
        <dbReference type="PROSITE" id="PS50043"/>
    </source>
</evidence>
<dbReference type="InterPro" id="IPR029068">
    <property type="entry name" value="Glyas_Bleomycin-R_OHBP_Dase"/>
</dbReference>
<evidence type="ECO:0000256" key="1">
    <source>
        <dbReference type="ARBA" id="ARBA00023015"/>
    </source>
</evidence>
<dbReference type="InterPro" id="IPR004360">
    <property type="entry name" value="Glyas_Fos-R_dOase_dom"/>
</dbReference>
<dbReference type="PROSITE" id="PS50043">
    <property type="entry name" value="HTH_LUXR_2"/>
    <property type="match status" value="1"/>
</dbReference>
<dbReference type="EMBL" id="BAAAEW010000044">
    <property type="protein sequence ID" value="GAA0766799.1"/>
    <property type="molecule type" value="Genomic_DNA"/>
</dbReference>
<accession>A0ABN1KH93</accession>
<dbReference type="PANTHER" id="PTHR44688:SF16">
    <property type="entry name" value="DNA-BINDING TRANSCRIPTIONAL ACTIVATOR DEVR_DOSR"/>
    <property type="match status" value="1"/>
</dbReference>
<comment type="caution">
    <text evidence="6">The sequence shown here is derived from an EMBL/GenBank/DDBJ whole genome shotgun (WGS) entry which is preliminary data.</text>
</comment>
<keyword evidence="1" id="KW-0805">Transcription regulation</keyword>
<evidence type="ECO:0000313" key="7">
    <source>
        <dbReference type="Proteomes" id="UP001500279"/>
    </source>
</evidence>
<dbReference type="RefSeq" id="WP_141289340.1">
    <property type="nucleotide sequence ID" value="NZ_BAAAEW010000044.1"/>
</dbReference>
<dbReference type="InterPro" id="IPR037523">
    <property type="entry name" value="VOC_core"/>
</dbReference>